<feature type="compositionally biased region" description="Polar residues" evidence="1">
    <location>
        <begin position="111"/>
        <end position="120"/>
    </location>
</feature>
<evidence type="ECO:0000313" key="2">
    <source>
        <dbReference type="EMBL" id="KAG9396175.1"/>
    </source>
</evidence>
<name>A0A8J6EB40_9EUKA</name>
<feature type="region of interest" description="Disordered" evidence="1">
    <location>
        <begin position="103"/>
        <end position="151"/>
    </location>
</feature>
<evidence type="ECO:0000256" key="1">
    <source>
        <dbReference type="SAM" id="MobiDB-lite"/>
    </source>
</evidence>
<comment type="caution">
    <text evidence="2">The sequence shown here is derived from an EMBL/GenBank/DDBJ whole genome shotgun (WGS) entry which is preliminary data.</text>
</comment>
<protein>
    <submittedName>
        <fullName evidence="2">Uncharacterized protein</fullName>
    </submittedName>
</protein>
<reference evidence="2" key="1">
    <citation type="submission" date="2021-05" db="EMBL/GenBank/DDBJ databases">
        <title>A free-living protist that lacks canonical eukaryotic 1 DNA replication and segregation systems.</title>
        <authorList>
            <person name="Salas-Leiva D.E."/>
            <person name="Tromer E.C."/>
            <person name="Curtis B.A."/>
            <person name="Jerlstrom-Hultqvist J."/>
            <person name="Kolisko M."/>
            <person name="Yi Z."/>
            <person name="Salas-Leiva J.S."/>
            <person name="Gallot-Lavallee L."/>
            <person name="Kops G.J.P.L."/>
            <person name="Archibald J.M."/>
            <person name="Simpson A.G.B."/>
            <person name="Roger A.J."/>
        </authorList>
    </citation>
    <scope>NUCLEOTIDE SEQUENCE</scope>
    <source>
        <strain evidence="2">BICM</strain>
    </source>
</reference>
<feature type="region of interest" description="Disordered" evidence="1">
    <location>
        <begin position="380"/>
        <end position="399"/>
    </location>
</feature>
<organism evidence="2 3">
    <name type="scientific">Carpediemonas membranifera</name>
    <dbReference type="NCBI Taxonomy" id="201153"/>
    <lineage>
        <taxon>Eukaryota</taxon>
        <taxon>Metamonada</taxon>
        <taxon>Carpediemonas-like organisms</taxon>
        <taxon>Carpediemonas</taxon>
    </lineage>
</organism>
<accession>A0A8J6EB40</accession>
<keyword evidence="3" id="KW-1185">Reference proteome</keyword>
<dbReference type="EMBL" id="JAHDYR010000007">
    <property type="protein sequence ID" value="KAG9396175.1"/>
    <property type="molecule type" value="Genomic_DNA"/>
</dbReference>
<dbReference type="AlphaFoldDB" id="A0A8J6EB40"/>
<gene>
    <name evidence="2" type="ORF">J8273_2527</name>
</gene>
<sequence>MPFSQPYMPAGPSMPQEASFGGRCNTNDDLCRLKEENRRLRQTLLSMKLQTLPAVPGGPALSDDMEAPSQIPITQPKAVPAPFDFAPHPMAAFSDLNLHGPSLPELPALSQPRQQARTENTSPISVSVTSTRSTTSESRPTSVTAEEREKLHHERWERLEAMREGIVGLNAPMTHSDLEQVTAIARDLLPASFRPNFLHIFYELSPLDKPTKGPAPTGFIMVFKSRKQFVEDMRSFLPLSPKFDTNNGTFKQRFKVHRNTAPLYKQIKARVEDMGLTIADLLVVELKTTRPTQPAKPIVDPSPRPVPTKRVPERVETTSFLLDNNGRVNTKRSDLVGTYSSAVRTTDLSYNPLAPPVNFVLPNAEEGSGRVSLQSLGYGAGAESSTRAGDGESGETILPVLQDGMPSILNF</sequence>
<feature type="compositionally biased region" description="Low complexity" evidence="1">
    <location>
        <begin position="121"/>
        <end position="144"/>
    </location>
</feature>
<proteinExistence type="predicted"/>
<feature type="region of interest" description="Disordered" evidence="1">
    <location>
        <begin position="1"/>
        <end position="22"/>
    </location>
</feature>
<evidence type="ECO:0000313" key="3">
    <source>
        <dbReference type="Proteomes" id="UP000717585"/>
    </source>
</evidence>
<dbReference type="Proteomes" id="UP000717585">
    <property type="component" value="Unassembled WGS sequence"/>
</dbReference>